<evidence type="ECO:0000313" key="2">
    <source>
        <dbReference type="EMBL" id="PPK50492.1"/>
    </source>
</evidence>
<dbReference type="EMBL" id="PTIT01000025">
    <property type="protein sequence ID" value="PPK50492.1"/>
    <property type="molecule type" value="Genomic_DNA"/>
</dbReference>
<dbReference type="Proteomes" id="UP000239648">
    <property type="component" value="Unassembled WGS sequence"/>
</dbReference>
<comment type="caution">
    <text evidence="1">The sequence shown here is derived from an EMBL/GenBank/DDBJ whole genome shotgun (WGS) entry which is preliminary data.</text>
</comment>
<sequence length="37" mass="4007">MLNSVCIEANIKVDNTGTKISLPVIVTQDGLLKSYLD</sequence>
<keyword evidence="3" id="KW-1185">Reference proteome</keyword>
<reference evidence="1 3" key="1">
    <citation type="submission" date="2018-02" db="EMBL/GenBank/DDBJ databases">
        <title>Deep subsurface shale carbon reservoir microbial communities from Ohio and West Virginia, USA.</title>
        <authorList>
            <person name="Wrighton K."/>
        </authorList>
    </citation>
    <scope>NUCLEOTIDE SEQUENCE [LARGE SCALE GENOMIC DNA]</scope>
    <source>
        <strain evidence="1 3">UTICA-S1B6</strain>
    </source>
</reference>
<gene>
    <name evidence="2" type="ORF">BY455_12552</name>
    <name evidence="1" type="ORF">BY455_14317</name>
</gene>
<evidence type="ECO:0000313" key="1">
    <source>
        <dbReference type="EMBL" id="PPK49914.1"/>
    </source>
</evidence>
<accession>A0ABX5AIY9</accession>
<protein>
    <submittedName>
        <fullName evidence="1">Uncharacterized protein</fullName>
    </submittedName>
</protein>
<name>A0ABX5AIY9_9GAMM</name>
<proteinExistence type="predicted"/>
<evidence type="ECO:0000313" key="3">
    <source>
        <dbReference type="Proteomes" id="UP000239648"/>
    </source>
</evidence>
<organism evidence="1 3">
    <name type="scientific">Marinobacter persicus</name>
    <dbReference type="NCBI Taxonomy" id="930118"/>
    <lineage>
        <taxon>Bacteria</taxon>
        <taxon>Pseudomonadati</taxon>
        <taxon>Pseudomonadota</taxon>
        <taxon>Gammaproteobacteria</taxon>
        <taxon>Pseudomonadales</taxon>
        <taxon>Marinobacteraceae</taxon>
        <taxon>Marinobacter</taxon>
    </lineage>
</organism>
<feature type="non-terminal residue" evidence="1">
    <location>
        <position position="37"/>
    </location>
</feature>
<dbReference type="EMBL" id="PTIT01000043">
    <property type="protein sequence ID" value="PPK49914.1"/>
    <property type="molecule type" value="Genomic_DNA"/>
</dbReference>